<dbReference type="AlphaFoldDB" id="A0A5B7F2E3"/>
<accession>A0A5B7F2E3</accession>
<protein>
    <submittedName>
        <fullName evidence="1">Uncharacterized protein</fullName>
    </submittedName>
</protein>
<keyword evidence="2" id="KW-1185">Reference proteome</keyword>
<organism evidence="1 2">
    <name type="scientific">Portunus trituberculatus</name>
    <name type="common">Swimming crab</name>
    <name type="synonym">Neptunus trituberculatus</name>
    <dbReference type="NCBI Taxonomy" id="210409"/>
    <lineage>
        <taxon>Eukaryota</taxon>
        <taxon>Metazoa</taxon>
        <taxon>Ecdysozoa</taxon>
        <taxon>Arthropoda</taxon>
        <taxon>Crustacea</taxon>
        <taxon>Multicrustacea</taxon>
        <taxon>Malacostraca</taxon>
        <taxon>Eumalacostraca</taxon>
        <taxon>Eucarida</taxon>
        <taxon>Decapoda</taxon>
        <taxon>Pleocyemata</taxon>
        <taxon>Brachyura</taxon>
        <taxon>Eubrachyura</taxon>
        <taxon>Portunoidea</taxon>
        <taxon>Portunidae</taxon>
        <taxon>Portuninae</taxon>
        <taxon>Portunus</taxon>
    </lineage>
</organism>
<name>A0A5B7F2E3_PORTR</name>
<sequence length="65" mass="6852">MTIHSKAPPASCGCCCRSASTTVPSPPGPPPLKVTHSSSWPLIIRSEYSASLTMNTDGYCGRELD</sequence>
<dbReference type="Proteomes" id="UP000324222">
    <property type="component" value="Unassembled WGS sequence"/>
</dbReference>
<gene>
    <name evidence="1" type="ORF">E2C01_033211</name>
</gene>
<proteinExistence type="predicted"/>
<evidence type="ECO:0000313" key="2">
    <source>
        <dbReference type="Proteomes" id="UP000324222"/>
    </source>
</evidence>
<dbReference type="EMBL" id="VSRR010004435">
    <property type="protein sequence ID" value="MPC39667.1"/>
    <property type="molecule type" value="Genomic_DNA"/>
</dbReference>
<evidence type="ECO:0000313" key="1">
    <source>
        <dbReference type="EMBL" id="MPC39667.1"/>
    </source>
</evidence>
<comment type="caution">
    <text evidence="1">The sequence shown here is derived from an EMBL/GenBank/DDBJ whole genome shotgun (WGS) entry which is preliminary data.</text>
</comment>
<reference evidence="1 2" key="1">
    <citation type="submission" date="2019-05" db="EMBL/GenBank/DDBJ databases">
        <title>Another draft genome of Portunus trituberculatus and its Hox gene families provides insights of decapod evolution.</title>
        <authorList>
            <person name="Jeong J.-H."/>
            <person name="Song I."/>
            <person name="Kim S."/>
            <person name="Choi T."/>
            <person name="Kim D."/>
            <person name="Ryu S."/>
            <person name="Kim W."/>
        </authorList>
    </citation>
    <scope>NUCLEOTIDE SEQUENCE [LARGE SCALE GENOMIC DNA]</scope>
    <source>
        <tissue evidence="1">Muscle</tissue>
    </source>
</reference>